<evidence type="ECO:0000256" key="1">
    <source>
        <dbReference type="ARBA" id="ARBA00007074"/>
    </source>
</evidence>
<accession>A0A4Q0U724</accession>
<keyword evidence="4" id="KW-0788">Thiol protease</keyword>
<dbReference type="SUPFAM" id="SSF54001">
    <property type="entry name" value="Cysteine proteinases"/>
    <property type="match status" value="1"/>
</dbReference>
<protein>
    <submittedName>
        <fullName evidence="5">C40 family peptidase</fullName>
    </submittedName>
</protein>
<sequence>MNSIRIIAFVIAACAAFCASTADAKKPHLPLKHQVTPVTDQQVDEEEQMTFLEKAMDSARDFSPFTLKPLIDPSQFVGNVLAGKMVDYAAKFLGTRYRFGATGPNAFDCSGFMGWIYRKFGMNLERTSRSQYTQGKRVELDELQPGDLLFFSSRSSGRRNVGHVGMVVSVDKANGTCEFIHASTRKGVTYQSFPDNAYYSRHYIGARRMLGTSVSAGITLDDAAI</sequence>
<reference evidence="5" key="1">
    <citation type="journal article" date="2021" name="PeerJ">
        <title>Extensive microbial diversity within the chicken gut microbiome revealed by metagenomics and culture.</title>
        <authorList>
            <person name="Gilroy R."/>
            <person name="Ravi A."/>
            <person name="Getino M."/>
            <person name="Pursley I."/>
            <person name="Horton D.L."/>
            <person name="Alikhan N.F."/>
            <person name="Baker D."/>
            <person name="Gharbi K."/>
            <person name="Hall N."/>
            <person name="Watson M."/>
            <person name="Adriaenssens E.M."/>
            <person name="Foster-Nyarko E."/>
            <person name="Jarju S."/>
            <person name="Secka A."/>
            <person name="Antonio M."/>
            <person name="Oren A."/>
            <person name="Chaudhuri R.R."/>
            <person name="La Ragione R."/>
            <person name="Hildebrand F."/>
            <person name="Pallen M.J."/>
        </authorList>
    </citation>
    <scope>NUCLEOTIDE SEQUENCE</scope>
    <source>
        <strain evidence="5">4100</strain>
    </source>
</reference>
<organism evidence="5 6">
    <name type="scientific">Candidatus Amulumruptor caecigallinarius</name>
    <dbReference type="NCBI Taxonomy" id="2109911"/>
    <lineage>
        <taxon>Bacteria</taxon>
        <taxon>Pseudomonadati</taxon>
        <taxon>Bacteroidota</taxon>
        <taxon>Bacteroidia</taxon>
        <taxon>Bacteroidales</taxon>
        <taxon>Muribaculaceae</taxon>
        <taxon>Candidatus Amulumruptor</taxon>
    </lineage>
</organism>
<comment type="similarity">
    <text evidence="1">Belongs to the peptidase C40 family.</text>
</comment>
<gene>
    <name evidence="5" type="ORF">K8V47_04495</name>
</gene>
<evidence type="ECO:0000256" key="2">
    <source>
        <dbReference type="ARBA" id="ARBA00022670"/>
    </source>
</evidence>
<dbReference type="Proteomes" id="UP000711407">
    <property type="component" value="Unassembled WGS sequence"/>
</dbReference>
<dbReference type="PROSITE" id="PS51935">
    <property type="entry name" value="NLPC_P60"/>
    <property type="match status" value="1"/>
</dbReference>
<dbReference type="PANTHER" id="PTHR47053:SF1">
    <property type="entry name" value="MUREIN DD-ENDOPEPTIDASE MEPH-RELATED"/>
    <property type="match status" value="1"/>
</dbReference>
<dbReference type="AlphaFoldDB" id="A0A4Q0U724"/>
<evidence type="ECO:0000256" key="4">
    <source>
        <dbReference type="ARBA" id="ARBA00022807"/>
    </source>
</evidence>
<dbReference type="InterPro" id="IPR038765">
    <property type="entry name" value="Papain-like_cys_pep_sf"/>
</dbReference>
<keyword evidence="3" id="KW-0378">Hydrolase</keyword>
<evidence type="ECO:0000313" key="5">
    <source>
        <dbReference type="EMBL" id="HJE38998.1"/>
    </source>
</evidence>
<proteinExistence type="inferred from homology"/>
<dbReference type="EMBL" id="DYXT01000026">
    <property type="protein sequence ID" value="HJE38998.1"/>
    <property type="molecule type" value="Genomic_DNA"/>
</dbReference>
<dbReference type="InterPro" id="IPR051202">
    <property type="entry name" value="Peptidase_C40"/>
</dbReference>
<evidence type="ECO:0000313" key="6">
    <source>
        <dbReference type="Proteomes" id="UP000711407"/>
    </source>
</evidence>
<name>A0A4Q0U724_9BACT</name>
<dbReference type="GO" id="GO:0008234">
    <property type="term" value="F:cysteine-type peptidase activity"/>
    <property type="evidence" value="ECO:0007669"/>
    <property type="project" value="UniProtKB-KW"/>
</dbReference>
<dbReference type="InterPro" id="IPR000064">
    <property type="entry name" value="NLP_P60_dom"/>
</dbReference>
<keyword evidence="2" id="KW-0645">Protease</keyword>
<reference evidence="5" key="2">
    <citation type="submission" date="2021-09" db="EMBL/GenBank/DDBJ databases">
        <authorList>
            <person name="Gilroy R."/>
        </authorList>
    </citation>
    <scope>NUCLEOTIDE SEQUENCE</scope>
    <source>
        <strain evidence="5">4100</strain>
    </source>
</reference>
<dbReference type="Gene3D" id="3.90.1720.10">
    <property type="entry name" value="endopeptidase domain like (from Nostoc punctiforme)"/>
    <property type="match status" value="1"/>
</dbReference>
<dbReference type="PANTHER" id="PTHR47053">
    <property type="entry name" value="MUREIN DD-ENDOPEPTIDASE MEPH-RELATED"/>
    <property type="match status" value="1"/>
</dbReference>
<dbReference type="Pfam" id="PF00877">
    <property type="entry name" value="NLPC_P60"/>
    <property type="match status" value="1"/>
</dbReference>
<evidence type="ECO:0000256" key="3">
    <source>
        <dbReference type="ARBA" id="ARBA00022801"/>
    </source>
</evidence>
<dbReference type="GO" id="GO:0006508">
    <property type="term" value="P:proteolysis"/>
    <property type="evidence" value="ECO:0007669"/>
    <property type="project" value="UniProtKB-KW"/>
</dbReference>
<comment type="caution">
    <text evidence="5">The sequence shown here is derived from an EMBL/GenBank/DDBJ whole genome shotgun (WGS) entry which is preliminary data.</text>
</comment>